<dbReference type="PATRIC" id="fig|1423801.4.peg.1945"/>
<sequence>MKISKKTSIFLITALLGTTLVGCSSQSSAGTSDNWNTIVKKAKKEGKVKSVGMPDTWANWVGTWNDIKSKFGISHTDTDMSSAQELQNFKKIGKSSSAADLGDIGINVGPTAVKQNLLTAYKTQYWDKIPSWAKDKKGYYAAGYTGTIAFITDTKNVSTKDAPTSWKDLASGKYKVSVGDVTTGAQSQYAVLAAAYANGGNEKNIMPGIKYFAKLQKANRLSSVDSSVENLKKGETQVSIVWDFNALNYSNLINEKGRYKITIPSDGSVMSGYAEVINKNAAHPYAAKLARSYILSKEGQINLAKGYARPIRTDIKIPASIKSKLLPDKDYKKIYHVKSNETWNKTTIKLAQLWQSDVLGSK</sequence>
<dbReference type="RefSeq" id="WP_054755785.1">
    <property type="nucleotide sequence ID" value="NZ_AZFQ01000054.1"/>
</dbReference>
<keyword evidence="4" id="KW-1185">Reference proteome</keyword>
<dbReference type="GO" id="GO:0030288">
    <property type="term" value="C:outer membrane-bounded periplasmic space"/>
    <property type="evidence" value="ECO:0007669"/>
    <property type="project" value="TreeGrafter"/>
</dbReference>
<dbReference type="AlphaFoldDB" id="A0A0R1UUW1"/>
<comment type="caution">
    <text evidence="3">The sequence shown here is derived from an EMBL/GenBank/DDBJ whole genome shotgun (WGS) entry which is preliminary data.</text>
</comment>
<dbReference type="EMBL" id="AZFQ01000054">
    <property type="protein sequence ID" value="KRL96960.1"/>
    <property type="molecule type" value="Genomic_DNA"/>
</dbReference>
<dbReference type="STRING" id="1423801.FD50_GL001904"/>
<reference evidence="3 4" key="1">
    <citation type="journal article" date="2015" name="Genome Announc.">
        <title>Expanding the biotechnology potential of lactobacilli through comparative genomics of 213 strains and associated genera.</title>
        <authorList>
            <person name="Sun Z."/>
            <person name="Harris H.M."/>
            <person name="McCann A."/>
            <person name="Guo C."/>
            <person name="Argimon S."/>
            <person name="Zhang W."/>
            <person name="Yang X."/>
            <person name="Jeffery I.B."/>
            <person name="Cooney J.C."/>
            <person name="Kagawa T.F."/>
            <person name="Liu W."/>
            <person name="Song Y."/>
            <person name="Salvetti E."/>
            <person name="Wrobel A."/>
            <person name="Rasinkangas P."/>
            <person name="Parkhill J."/>
            <person name="Rea M.C."/>
            <person name="O'Sullivan O."/>
            <person name="Ritari J."/>
            <person name="Douillard F.P."/>
            <person name="Paul Ross R."/>
            <person name="Yang R."/>
            <person name="Briner A.E."/>
            <person name="Felis G.E."/>
            <person name="de Vos W.M."/>
            <person name="Barrangou R."/>
            <person name="Klaenhammer T.R."/>
            <person name="Caufield P.W."/>
            <person name="Cui Y."/>
            <person name="Zhang H."/>
            <person name="O'Toole P.W."/>
        </authorList>
    </citation>
    <scope>NUCLEOTIDE SEQUENCE [LARGE SCALE GENOMIC DNA]</scope>
    <source>
        <strain evidence="3 4">DSM 16230</strain>
    </source>
</reference>
<dbReference type="GO" id="GO:0030976">
    <property type="term" value="F:thiamine pyrophosphate binding"/>
    <property type="evidence" value="ECO:0007669"/>
    <property type="project" value="TreeGrafter"/>
</dbReference>
<dbReference type="OrthoDB" id="366726at2"/>
<accession>A0A0R1UUW1</accession>
<dbReference type="PROSITE" id="PS51257">
    <property type="entry name" value="PROKAR_LIPOPROTEIN"/>
    <property type="match status" value="1"/>
</dbReference>
<dbReference type="Proteomes" id="UP000051166">
    <property type="component" value="Unassembled WGS sequence"/>
</dbReference>
<dbReference type="Pfam" id="PF13343">
    <property type="entry name" value="SBP_bac_6"/>
    <property type="match status" value="1"/>
</dbReference>
<dbReference type="GeneID" id="98309131"/>
<evidence type="ECO:0000313" key="3">
    <source>
        <dbReference type="EMBL" id="KRL96960.1"/>
    </source>
</evidence>
<proteinExistence type="predicted"/>
<keyword evidence="1 2" id="KW-0732">Signal</keyword>
<evidence type="ECO:0000313" key="4">
    <source>
        <dbReference type="Proteomes" id="UP000051166"/>
    </source>
</evidence>
<evidence type="ECO:0000256" key="2">
    <source>
        <dbReference type="SAM" id="SignalP"/>
    </source>
</evidence>
<evidence type="ECO:0008006" key="5">
    <source>
        <dbReference type="Google" id="ProtNLM"/>
    </source>
</evidence>
<dbReference type="GO" id="GO:0030975">
    <property type="term" value="F:thiamine binding"/>
    <property type="evidence" value="ECO:0007669"/>
    <property type="project" value="TreeGrafter"/>
</dbReference>
<dbReference type="PANTHER" id="PTHR30006">
    <property type="entry name" value="THIAMINE-BINDING PERIPLASMIC PROTEIN-RELATED"/>
    <property type="match status" value="1"/>
</dbReference>
<protein>
    <recommendedName>
        <fullName evidence="5">ABC transporter substrate-binding protein</fullName>
    </recommendedName>
</protein>
<dbReference type="SUPFAM" id="SSF53850">
    <property type="entry name" value="Periplasmic binding protein-like II"/>
    <property type="match status" value="1"/>
</dbReference>
<evidence type="ECO:0000256" key="1">
    <source>
        <dbReference type="ARBA" id="ARBA00022729"/>
    </source>
</evidence>
<feature type="chain" id="PRO_5006411938" description="ABC transporter substrate-binding protein" evidence="2">
    <location>
        <begin position="30"/>
        <end position="362"/>
    </location>
</feature>
<name>A0A0R1UUW1_9LACO</name>
<dbReference type="GO" id="GO:0015888">
    <property type="term" value="P:thiamine transport"/>
    <property type="evidence" value="ECO:0007669"/>
    <property type="project" value="TreeGrafter"/>
</dbReference>
<feature type="signal peptide" evidence="2">
    <location>
        <begin position="1"/>
        <end position="29"/>
    </location>
</feature>
<gene>
    <name evidence="3" type="ORF">FD50_GL001904</name>
</gene>
<organism evidence="3 4">
    <name type="scientific">Liquorilactobacillus satsumensis DSM 16230 = JCM 12392</name>
    <dbReference type="NCBI Taxonomy" id="1423801"/>
    <lineage>
        <taxon>Bacteria</taxon>
        <taxon>Bacillati</taxon>
        <taxon>Bacillota</taxon>
        <taxon>Bacilli</taxon>
        <taxon>Lactobacillales</taxon>
        <taxon>Lactobacillaceae</taxon>
        <taxon>Liquorilactobacillus</taxon>
    </lineage>
</organism>
<dbReference type="Gene3D" id="3.40.190.10">
    <property type="entry name" value="Periplasmic binding protein-like II"/>
    <property type="match status" value="2"/>
</dbReference>
<dbReference type="PANTHER" id="PTHR30006:SF2">
    <property type="entry name" value="ABC TRANSPORTER SUBSTRATE-BINDING PROTEIN"/>
    <property type="match status" value="1"/>
</dbReference>